<feature type="coiled-coil region" evidence="1">
    <location>
        <begin position="350"/>
        <end position="412"/>
    </location>
</feature>
<dbReference type="InterPro" id="IPR025847">
    <property type="entry name" value="MEDS_domain"/>
</dbReference>
<keyword evidence="6" id="KW-1185">Reference proteome</keyword>
<dbReference type="SUPFAM" id="SSF109604">
    <property type="entry name" value="HD-domain/PDEase-like"/>
    <property type="match status" value="1"/>
</dbReference>
<dbReference type="InterPro" id="IPR000700">
    <property type="entry name" value="PAS-assoc_C"/>
</dbReference>
<dbReference type="InterPro" id="IPR037522">
    <property type="entry name" value="HD_GYP_dom"/>
</dbReference>
<dbReference type="STRING" id="572479.Hprae_1500"/>
<keyword evidence="1" id="KW-0175">Coiled coil</keyword>
<name>E3DNZ4_HALPG</name>
<evidence type="ECO:0000259" key="2">
    <source>
        <dbReference type="PROSITE" id="PS50113"/>
    </source>
</evidence>
<dbReference type="InterPro" id="IPR003607">
    <property type="entry name" value="HD/PDEase_dom"/>
</dbReference>
<reference evidence="5 6" key="2">
    <citation type="journal article" date="2011" name="Stand. Genomic Sci.">
        <title>Complete genome sequence of the extremely halophilic Halanaerobium praevalens type strain (GSL).</title>
        <authorList>
            <person name="Ivanova N."/>
            <person name="Sikorski J."/>
            <person name="Chertkov O."/>
            <person name="Nolan M."/>
            <person name="Lucas S."/>
            <person name="Hammon N."/>
            <person name="Deshpande S."/>
            <person name="Cheng J.F."/>
            <person name="Tapia R."/>
            <person name="Han C."/>
            <person name="Goodwin L."/>
            <person name="Pitluck S."/>
            <person name="Huntemann M."/>
            <person name="Liolios K."/>
            <person name="Pagani I."/>
            <person name="Mavromatis K."/>
            <person name="Ovchinikova G."/>
            <person name="Pati A."/>
            <person name="Chen A."/>
            <person name="Palaniappan K."/>
            <person name="Land M."/>
            <person name="Hauser L."/>
            <person name="Brambilla E.M."/>
            <person name="Kannan K.P."/>
            <person name="Rohde M."/>
            <person name="Tindall B.J."/>
            <person name="Goker M."/>
            <person name="Detter J.C."/>
            <person name="Woyke T."/>
            <person name="Bristow J."/>
            <person name="Eisen J.A."/>
            <person name="Markowitz V."/>
            <person name="Hugenholtz P."/>
            <person name="Kyrpides N.C."/>
            <person name="Klenk H.P."/>
            <person name="Lapidus A."/>
        </authorList>
    </citation>
    <scope>NUCLEOTIDE SEQUENCE [LARGE SCALE GENOMIC DNA]</scope>
    <source>
        <strain evidence="6">ATCC 33744 / DSM 2228 / GSL</strain>
    </source>
</reference>
<dbReference type="PROSITE" id="PS51831">
    <property type="entry name" value="HD"/>
    <property type="match status" value="1"/>
</dbReference>
<evidence type="ECO:0000259" key="3">
    <source>
        <dbReference type="PROSITE" id="PS51831"/>
    </source>
</evidence>
<dbReference type="InterPro" id="IPR000014">
    <property type="entry name" value="PAS"/>
</dbReference>
<dbReference type="SMART" id="SM00471">
    <property type="entry name" value="HDc"/>
    <property type="match status" value="1"/>
</dbReference>
<dbReference type="PANTHER" id="PTHR43155">
    <property type="entry name" value="CYCLIC DI-GMP PHOSPHODIESTERASE PA4108-RELATED"/>
    <property type="match status" value="1"/>
</dbReference>
<dbReference type="AlphaFoldDB" id="E3DNZ4"/>
<feature type="domain" description="HD" evidence="3">
    <location>
        <begin position="590"/>
        <end position="712"/>
    </location>
</feature>
<feature type="domain" description="PAC" evidence="2">
    <location>
        <begin position="307"/>
        <end position="359"/>
    </location>
</feature>
<dbReference type="NCBIfam" id="TIGR00229">
    <property type="entry name" value="sensory_box"/>
    <property type="match status" value="1"/>
</dbReference>
<dbReference type="SUPFAM" id="SSF55785">
    <property type="entry name" value="PYP-like sensor domain (PAS domain)"/>
    <property type="match status" value="1"/>
</dbReference>
<evidence type="ECO:0000259" key="4">
    <source>
        <dbReference type="PROSITE" id="PS51832"/>
    </source>
</evidence>
<dbReference type="InterPro" id="IPR006674">
    <property type="entry name" value="HD_domain"/>
</dbReference>
<evidence type="ECO:0000256" key="1">
    <source>
        <dbReference type="SAM" id="Coils"/>
    </source>
</evidence>
<organism evidence="5 6">
    <name type="scientific">Halanaerobium praevalens (strain ATCC 33744 / DSM 2228 / GSL)</name>
    <dbReference type="NCBI Taxonomy" id="572479"/>
    <lineage>
        <taxon>Bacteria</taxon>
        <taxon>Bacillati</taxon>
        <taxon>Bacillota</taxon>
        <taxon>Clostridia</taxon>
        <taxon>Halanaerobiales</taxon>
        <taxon>Halanaerobiaceae</taxon>
        <taxon>Halanaerobium</taxon>
    </lineage>
</organism>
<dbReference type="Pfam" id="PF13487">
    <property type="entry name" value="HD_5"/>
    <property type="match status" value="1"/>
</dbReference>
<sequence length="753" mass="88160">MNNFPVNIINLDKIKLGDHTVLFYTKEAEMINSTAAFIKSSLIKAEKCLYIDSQEIHQKVKKVLKKELNNYQQYVEAQQLLFLTKEDSYGNPAQFNSDKMIKLIIQEVKKAKKEGYQGLSITGELKGVIDFAGGKEEIISYEWKLHDRVFKKYPVSALCRYNINKFDQEVIKAALELHDYIVWEGRLNDNPYYIDPEGYRRNKVEEYEIKSWLNNISKYQKRNMLYKKTINETNKKYNRLYHNAPIGIVKTTAGGEIIQLNQKMAEIAGFNQIKAVYNNYASAFDFYDDFKRREEFLTQIKNDFMIRNFEFKCKNKNKKNLWLMMNSQIIENEETDDFIIESFVFDITEKKKYELQLQENKEELSASNQQLQAYNEEIMAMNEELESSFTELEDLNKRFEQMVSLLDEIDNLNEISEEEFLSEILQKAIEIIPEADYGSIYTFGDQYINFVDCIGYNLTKLKQREIKNEAFYNYNSIIEIVDSSELKSRNIKYMEKNDFYKLEANSLNKIKEIMYLDLEINGLKKAGISLDIAQTSNENFSSNSKRLFKAFYNIISSFYKLKEYNLLQKDFTKEIISSAIKMLEMYDLYTRGHSENVANLAVEIAKEMNLKDSKIDSVYWAGMVHDIGKMLIPLEILNKEGKLTDYEYDVIKEHPVLGSNVLKSSHSLKKIAKYVLYHHERWDGNGYPTGLSKNEIPLVSQILCVADAWDAMRSKRTYRDSLSYQKAIKEIKINKGTQFSPKVAEALLNFLKK</sequence>
<evidence type="ECO:0000313" key="6">
    <source>
        <dbReference type="Proteomes" id="UP000006866"/>
    </source>
</evidence>
<dbReference type="HOGENOM" id="CLU_369504_0_0_9"/>
<evidence type="ECO:0000313" key="5">
    <source>
        <dbReference type="EMBL" id="ADO77627.1"/>
    </source>
</evidence>
<feature type="domain" description="HD-GYP" evidence="4">
    <location>
        <begin position="568"/>
        <end position="753"/>
    </location>
</feature>
<protein>
    <submittedName>
        <fullName evidence="5">PAS/PAC sensor protein</fullName>
    </submittedName>
</protein>
<dbReference type="CDD" id="cd00077">
    <property type="entry name" value="HDc"/>
    <property type="match status" value="1"/>
</dbReference>
<dbReference type="Pfam" id="PF14417">
    <property type="entry name" value="MEDS"/>
    <property type="match status" value="1"/>
</dbReference>
<dbReference type="RefSeq" id="WP_014553650.1">
    <property type="nucleotide sequence ID" value="NC_017455.1"/>
</dbReference>
<dbReference type="OrthoDB" id="9804747at2"/>
<proteinExistence type="predicted"/>
<dbReference type="InterPro" id="IPR035965">
    <property type="entry name" value="PAS-like_dom_sf"/>
</dbReference>
<dbReference type="PROSITE" id="PS50113">
    <property type="entry name" value="PAC"/>
    <property type="match status" value="1"/>
</dbReference>
<dbReference type="Gene3D" id="1.10.3210.10">
    <property type="entry name" value="Hypothetical protein af1432"/>
    <property type="match status" value="1"/>
</dbReference>
<dbReference type="InterPro" id="IPR006675">
    <property type="entry name" value="HDIG_dom"/>
</dbReference>
<dbReference type="Gene3D" id="3.30.450.20">
    <property type="entry name" value="PAS domain"/>
    <property type="match status" value="1"/>
</dbReference>
<dbReference type="PROSITE" id="PS51832">
    <property type="entry name" value="HD_GYP"/>
    <property type="match status" value="1"/>
</dbReference>
<dbReference type="KEGG" id="hpk:Hprae_1500"/>
<accession>E3DNZ4</accession>
<dbReference type="Proteomes" id="UP000006866">
    <property type="component" value="Chromosome"/>
</dbReference>
<dbReference type="PATRIC" id="fig|572479.3.peg.1520"/>
<dbReference type="eggNOG" id="COG2206">
    <property type="taxonomic scope" value="Bacteria"/>
</dbReference>
<dbReference type="EMBL" id="CP002175">
    <property type="protein sequence ID" value="ADO77627.1"/>
    <property type="molecule type" value="Genomic_DNA"/>
</dbReference>
<dbReference type="NCBIfam" id="TIGR00277">
    <property type="entry name" value="HDIG"/>
    <property type="match status" value="1"/>
</dbReference>
<reference evidence="6" key="1">
    <citation type="submission" date="2010-10" db="EMBL/GenBank/DDBJ databases">
        <title>The complete genome of Halanaerobium praevalens DSM 2228.</title>
        <authorList>
            <consortium name="US DOE Joint Genome Institute (JGI-PGF)"/>
            <person name="Lucas S."/>
            <person name="Copeland A."/>
            <person name="Lapidus A."/>
            <person name="Glavina del Rio T."/>
            <person name="Dalin E."/>
            <person name="Tice H."/>
            <person name="Bruce D."/>
            <person name="Goodwin L."/>
            <person name="Pitluck S."/>
            <person name="Kyrpides N."/>
            <person name="Mavromatis K."/>
            <person name="Ivanova N."/>
            <person name="Ovchinnikova G."/>
            <person name="Chertkov O."/>
            <person name="Detter J.C."/>
            <person name="Han C."/>
            <person name="Larimer F."/>
            <person name="Land M."/>
            <person name="Hauser L."/>
            <person name="Markowitz V."/>
            <person name="Cheng J.-F."/>
            <person name="Hugenholtz P."/>
            <person name="Woyke T."/>
            <person name="Wu D."/>
            <person name="Tindall B."/>
            <person name="Pomrenke H.G."/>
            <person name="Brambilla E."/>
            <person name="Klenk H.-P."/>
            <person name="Eisen J.A."/>
        </authorList>
    </citation>
    <scope>NUCLEOTIDE SEQUENCE [LARGE SCALE GENOMIC DNA]</scope>
    <source>
        <strain evidence="6">ATCC 33744 / DSM 2228 / GSL</strain>
    </source>
</reference>
<gene>
    <name evidence="5" type="ordered locus">Hprae_1500</name>
</gene>